<organism evidence="4">
    <name type="scientific">Billgrantia gudaonensis</name>
    <dbReference type="NCBI Taxonomy" id="376427"/>
    <lineage>
        <taxon>Bacteria</taxon>
        <taxon>Pseudomonadati</taxon>
        <taxon>Pseudomonadota</taxon>
        <taxon>Gammaproteobacteria</taxon>
        <taxon>Oceanospirillales</taxon>
        <taxon>Halomonadaceae</taxon>
        <taxon>Billgrantia</taxon>
    </lineage>
</organism>
<evidence type="ECO:0000313" key="4">
    <source>
        <dbReference type="EMBL" id="RUA21996.1"/>
    </source>
</evidence>
<dbReference type="GO" id="GO:0048038">
    <property type="term" value="F:quinone binding"/>
    <property type="evidence" value="ECO:0007669"/>
    <property type="project" value="TreeGrafter"/>
</dbReference>
<sequence>MPHAGRAGRSVGAGGRPGATTQHGGDPAHQCLFHQLRADEVDVASRPRVSGAGLYQHLSLAEIGEADWRKSMAINLDGVFFTIQALRPLLSEDSSIVNIASLAGQRGSLNHTPYAAAKAAC</sequence>
<accession>A0A432JIC9</accession>
<dbReference type="PANTHER" id="PTHR42760:SF133">
    <property type="entry name" value="3-OXOACYL-[ACYL-CARRIER-PROTEIN] REDUCTASE"/>
    <property type="match status" value="1"/>
</dbReference>
<reference evidence="4" key="1">
    <citation type="submission" date="2018-12" db="EMBL/GenBank/DDBJ databases">
        <authorList>
            <person name="Jadhav K."/>
            <person name="Kushwaha B."/>
            <person name="Jadhav I."/>
        </authorList>
    </citation>
    <scope>NUCLEOTIDE SEQUENCE [LARGE SCALE GENOMIC DNA]</scope>
    <source>
        <strain evidence="4">SBS 10</strain>
    </source>
</reference>
<dbReference type="InterPro" id="IPR036291">
    <property type="entry name" value="NAD(P)-bd_dom_sf"/>
</dbReference>
<dbReference type="GO" id="GO:0016616">
    <property type="term" value="F:oxidoreductase activity, acting on the CH-OH group of donors, NAD or NADP as acceptor"/>
    <property type="evidence" value="ECO:0007669"/>
    <property type="project" value="TreeGrafter"/>
</dbReference>
<comment type="similarity">
    <text evidence="1">Belongs to the short-chain dehydrogenases/reductases (SDR) family.</text>
</comment>
<keyword evidence="2" id="KW-0560">Oxidoreductase</keyword>
<dbReference type="InterPro" id="IPR002347">
    <property type="entry name" value="SDR_fam"/>
</dbReference>
<evidence type="ECO:0000256" key="3">
    <source>
        <dbReference type="SAM" id="MobiDB-lite"/>
    </source>
</evidence>
<dbReference type="PANTHER" id="PTHR42760">
    <property type="entry name" value="SHORT-CHAIN DEHYDROGENASES/REDUCTASES FAMILY MEMBER"/>
    <property type="match status" value="1"/>
</dbReference>
<dbReference type="AlphaFoldDB" id="A0A432JIC9"/>
<evidence type="ECO:0000256" key="2">
    <source>
        <dbReference type="ARBA" id="ARBA00023002"/>
    </source>
</evidence>
<feature type="region of interest" description="Disordered" evidence="3">
    <location>
        <begin position="1"/>
        <end position="29"/>
    </location>
</feature>
<feature type="compositionally biased region" description="Low complexity" evidence="3">
    <location>
        <begin position="1"/>
        <end position="10"/>
    </location>
</feature>
<name>A0A432JIC9_9GAMM</name>
<gene>
    <name evidence="4" type="ORF">DSL92_08330</name>
</gene>
<evidence type="ECO:0000256" key="1">
    <source>
        <dbReference type="ARBA" id="ARBA00006484"/>
    </source>
</evidence>
<dbReference type="SUPFAM" id="SSF51735">
    <property type="entry name" value="NAD(P)-binding Rossmann-fold domains"/>
    <property type="match status" value="1"/>
</dbReference>
<dbReference type="Gene3D" id="3.40.50.720">
    <property type="entry name" value="NAD(P)-binding Rossmann-like Domain"/>
    <property type="match status" value="1"/>
</dbReference>
<protein>
    <submittedName>
        <fullName evidence="4">SDR family oxidoreductase</fullName>
    </submittedName>
</protein>
<proteinExistence type="inferred from homology"/>
<comment type="caution">
    <text evidence="4">The sequence shown here is derived from an EMBL/GenBank/DDBJ whole genome shotgun (WGS) entry which is preliminary data.</text>
</comment>
<dbReference type="Pfam" id="PF00106">
    <property type="entry name" value="adh_short"/>
    <property type="match status" value="1"/>
</dbReference>
<dbReference type="CDD" id="cd05233">
    <property type="entry name" value="SDR_c"/>
    <property type="match status" value="1"/>
</dbReference>
<dbReference type="GO" id="GO:0006633">
    <property type="term" value="P:fatty acid biosynthetic process"/>
    <property type="evidence" value="ECO:0007669"/>
    <property type="project" value="TreeGrafter"/>
</dbReference>
<dbReference type="EMBL" id="RXHI01000027">
    <property type="protein sequence ID" value="RUA21996.1"/>
    <property type="molecule type" value="Genomic_DNA"/>
</dbReference>